<protein>
    <submittedName>
        <fullName evidence="1">Uncharacterized protein</fullName>
    </submittedName>
</protein>
<dbReference type="EMBL" id="BOOF01000040">
    <property type="protein sequence ID" value="GIH65396.1"/>
    <property type="molecule type" value="Genomic_DNA"/>
</dbReference>
<comment type="caution">
    <text evidence="1">The sequence shown here is derived from an EMBL/GenBank/DDBJ whole genome shotgun (WGS) entry which is preliminary data.</text>
</comment>
<dbReference type="Proteomes" id="UP000660454">
    <property type="component" value="Unassembled WGS sequence"/>
</dbReference>
<evidence type="ECO:0000313" key="2">
    <source>
        <dbReference type="Proteomes" id="UP000660454"/>
    </source>
</evidence>
<reference evidence="1 2" key="1">
    <citation type="submission" date="2021-01" db="EMBL/GenBank/DDBJ databases">
        <title>Whole genome shotgun sequence of Microbispora siamensis NBRC 104113.</title>
        <authorList>
            <person name="Komaki H."/>
            <person name="Tamura T."/>
        </authorList>
    </citation>
    <scope>NUCLEOTIDE SEQUENCE [LARGE SCALE GENOMIC DNA]</scope>
    <source>
        <strain evidence="1 2">NBRC 104113</strain>
    </source>
</reference>
<keyword evidence="2" id="KW-1185">Reference proteome</keyword>
<name>A0ABQ4GVD8_9ACTN</name>
<organism evidence="1 2">
    <name type="scientific">Microbispora siamensis</name>
    <dbReference type="NCBI Taxonomy" id="564413"/>
    <lineage>
        <taxon>Bacteria</taxon>
        <taxon>Bacillati</taxon>
        <taxon>Actinomycetota</taxon>
        <taxon>Actinomycetes</taxon>
        <taxon>Streptosporangiales</taxon>
        <taxon>Streptosporangiaceae</taxon>
        <taxon>Microbispora</taxon>
    </lineage>
</organism>
<gene>
    <name evidence="1" type="ORF">Msi02_62130</name>
</gene>
<sequence>MCRRARLRLLITPFAIDPPEGEAGLGLLGLSGSMAGGVTRPPAAASYGRPVVHQAFVLNAHRAAVDRS</sequence>
<proteinExistence type="predicted"/>
<accession>A0ABQ4GVD8</accession>
<evidence type="ECO:0000313" key="1">
    <source>
        <dbReference type="EMBL" id="GIH65396.1"/>
    </source>
</evidence>